<sequence length="388" mass="44634">MSKSYRLINIFVSHPFEPKNDTYDLKSFRTNIELIVKDAENEVRKEYQDFDLDITFEFSDFQDGLPKQILNSIRKSHFAIVDITENKPNIFFEFGLLKGFNVPTLLIKARKSFDNFHLPADIKDEIAHSYDSFEELRRKCTNIVVILFKQLLNSDTLYNVHLNKIWFPNNPDTIHVIGPPETEKSQYASPISKNYIFLNNLGDIDSILEVMNFLNRNYRNIKLPIYSADEFKNHIEDNLMVLGGPGESDEDGNIVCALLMDKMNVKVSYSFAEEDELMVYKDQKFSATYRGGKVIKDYGYFARFPNPFNPKSSVVLIHGIHTFGVLGAAKAFSDHPSAQGNIRKVMKKLTLDDIKQASFECFFPVDVLQQSVVCPDIDEDYILPLSKK</sequence>
<gene>
    <name evidence="1" type="ORF">SDC9_40321</name>
</gene>
<proteinExistence type="predicted"/>
<reference evidence="1" key="1">
    <citation type="submission" date="2019-08" db="EMBL/GenBank/DDBJ databases">
        <authorList>
            <person name="Kucharzyk K."/>
            <person name="Murdoch R.W."/>
            <person name="Higgins S."/>
            <person name="Loffler F."/>
        </authorList>
    </citation>
    <scope>NUCLEOTIDE SEQUENCE</scope>
</reference>
<evidence type="ECO:0000313" key="1">
    <source>
        <dbReference type="EMBL" id="MPL94173.1"/>
    </source>
</evidence>
<comment type="caution">
    <text evidence="1">The sequence shown here is derived from an EMBL/GenBank/DDBJ whole genome shotgun (WGS) entry which is preliminary data.</text>
</comment>
<protein>
    <submittedName>
        <fullName evidence="1">Uncharacterized protein</fullName>
    </submittedName>
</protein>
<dbReference type="EMBL" id="VSSQ01000417">
    <property type="protein sequence ID" value="MPL94173.1"/>
    <property type="molecule type" value="Genomic_DNA"/>
</dbReference>
<organism evidence="1">
    <name type="scientific">bioreactor metagenome</name>
    <dbReference type="NCBI Taxonomy" id="1076179"/>
    <lineage>
        <taxon>unclassified sequences</taxon>
        <taxon>metagenomes</taxon>
        <taxon>ecological metagenomes</taxon>
    </lineage>
</organism>
<dbReference type="AlphaFoldDB" id="A0A644VUY4"/>
<accession>A0A644VUY4</accession>
<name>A0A644VUY4_9ZZZZ</name>